<dbReference type="InterPro" id="IPR001251">
    <property type="entry name" value="CRAL-TRIO_dom"/>
</dbReference>
<dbReference type="AlphaFoldDB" id="A0A504YE00"/>
<dbReference type="Pfam" id="PF00620">
    <property type="entry name" value="RhoGAP"/>
    <property type="match status" value="1"/>
</dbReference>
<dbReference type="EMBL" id="SUNJ01010119">
    <property type="protein sequence ID" value="TPP59892.1"/>
    <property type="molecule type" value="Genomic_DNA"/>
</dbReference>
<dbReference type="PANTHER" id="PTHR45808:SF2">
    <property type="entry name" value="RHO GTPASE-ACTIVATING PROTEIN 68F"/>
    <property type="match status" value="1"/>
</dbReference>
<dbReference type="SMART" id="SM00324">
    <property type="entry name" value="RhoGAP"/>
    <property type="match status" value="1"/>
</dbReference>
<keyword evidence="3" id="KW-1185">Reference proteome</keyword>
<dbReference type="PANTHER" id="PTHR45808">
    <property type="entry name" value="RHO GTPASE-ACTIVATING PROTEIN 68F"/>
    <property type="match status" value="1"/>
</dbReference>
<sequence>MGLCFFSFRKNLKNLFIVHPTTGIKILWTLFKPFISSKMTRKVMYIERLKELEEYLFINQLPIPHRVLEYDKILGQRSKPVDSSLSIANASANFTLVPPRLDTVSMISGVSEDHVDEGQLDPTQQFNVSLQYIKMNNGGKTIPVVVEDTIDYIREFGLYTEGIFRRSVSLKRLRDVQDAYNRGESVDLRDFDDPHLAAALLKSFLRELTEPLLTFELYDDVLSTYNLQGRSKVSAIKELVLTKLPDDNYEILSHLMRFLTEVTLHANQNKMNAANLSVVFGPSLIWSRHQASLSVMGVINAFTQLLITHYETIFIK</sequence>
<dbReference type="CDD" id="cd00170">
    <property type="entry name" value="SEC14"/>
    <property type="match status" value="1"/>
</dbReference>
<dbReference type="SUPFAM" id="SSF48350">
    <property type="entry name" value="GTPase activation domain, GAP"/>
    <property type="match status" value="1"/>
</dbReference>
<dbReference type="InterPro" id="IPR000198">
    <property type="entry name" value="RhoGAP_dom"/>
</dbReference>
<evidence type="ECO:0000313" key="3">
    <source>
        <dbReference type="Proteomes" id="UP000316759"/>
    </source>
</evidence>
<protein>
    <submittedName>
        <fullName evidence="2">Rho GTPase-activating protein 8</fullName>
    </submittedName>
</protein>
<proteinExistence type="predicted"/>
<dbReference type="GO" id="GO:2001136">
    <property type="term" value="P:negative regulation of endocytic recycling"/>
    <property type="evidence" value="ECO:0007669"/>
    <property type="project" value="TreeGrafter"/>
</dbReference>
<gene>
    <name evidence="2" type="ORF">FGIG_09293</name>
</gene>
<dbReference type="GO" id="GO:0005737">
    <property type="term" value="C:cytoplasm"/>
    <property type="evidence" value="ECO:0007669"/>
    <property type="project" value="TreeGrafter"/>
</dbReference>
<name>A0A504YE00_FASGI</name>
<evidence type="ECO:0000313" key="2">
    <source>
        <dbReference type="EMBL" id="TPP59892.1"/>
    </source>
</evidence>
<organism evidence="2 3">
    <name type="scientific">Fasciola gigantica</name>
    <name type="common">Giant liver fluke</name>
    <dbReference type="NCBI Taxonomy" id="46835"/>
    <lineage>
        <taxon>Eukaryota</taxon>
        <taxon>Metazoa</taxon>
        <taxon>Spiralia</taxon>
        <taxon>Lophotrochozoa</taxon>
        <taxon>Platyhelminthes</taxon>
        <taxon>Trematoda</taxon>
        <taxon>Digenea</taxon>
        <taxon>Plagiorchiida</taxon>
        <taxon>Echinostomata</taxon>
        <taxon>Echinostomatoidea</taxon>
        <taxon>Fasciolidae</taxon>
        <taxon>Fasciola</taxon>
    </lineage>
</organism>
<dbReference type="Pfam" id="PF13716">
    <property type="entry name" value="CRAL_TRIO_2"/>
    <property type="match status" value="1"/>
</dbReference>
<accession>A0A504YE00</accession>
<dbReference type="SUPFAM" id="SSF52087">
    <property type="entry name" value="CRAL/TRIO domain"/>
    <property type="match status" value="1"/>
</dbReference>
<dbReference type="Gene3D" id="3.40.525.10">
    <property type="entry name" value="CRAL-TRIO lipid binding domain"/>
    <property type="match status" value="1"/>
</dbReference>
<dbReference type="InterPro" id="IPR008936">
    <property type="entry name" value="Rho_GTPase_activation_prot"/>
</dbReference>
<dbReference type="PROSITE" id="PS50238">
    <property type="entry name" value="RHOGAP"/>
    <property type="match status" value="1"/>
</dbReference>
<reference evidence="2 3" key="1">
    <citation type="submission" date="2019-04" db="EMBL/GenBank/DDBJ databases">
        <title>Annotation for the trematode Fasciola gigantica.</title>
        <authorList>
            <person name="Choi Y.-J."/>
        </authorList>
    </citation>
    <scope>NUCLEOTIDE SEQUENCE [LARGE SCALE GENOMIC DNA]</scope>
    <source>
        <strain evidence="2">Uganda_cow_1</strain>
    </source>
</reference>
<dbReference type="STRING" id="46835.A0A504YE00"/>
<evidence type="ECO:0000259" key="1">
    <source>
        <dbReference type="PROSITE" id="PS50238"/>
    </source>
</evidence>
<dbReference type="Gene3D" id="1.10.555.10">
    <property type="entry name" value="Rho GTPase activation protein"/>
    <property type="match status" value="1"/>
</dbReference>
<dbReference type="Proteomes" id="UP000316759">
    <property type="component" value="Unassembled WGS sequence"/>
</dbReference>
<comment type="caution">
    <text evidence="2">The sequence shown here is derived from an EMBL/GenBank/DDBJ whole genome shotgun (WGS) entry which is preliminary data.</text>
</comment>
<dbReference type="GO" id="GO:0005096">
    <property type="term" value="F:GTPase activator activity"/>
    <property type="evidence" value="ECO:0007669"/>
    <property type="project" value="TreeGrafter"/>
</dbReference>
<dbReference type="GO" id="GO:0007264">
    <property type="term" value="P:small GTPase-mediated signal transduction"/>
    <property type="evidence" value="ECO:0007669"/>
    <property type="project" value="TreeGrafter"/>
</dbReference>
<dbReference type="OrthoDB" id="19923at2759"/>
<feature type="domain" description="Rho-GAP" evidence="1">
    <location>
        <begin position="128"/>
        <end position="314"/>
    </location>
</feature>
<dbReference type="InterPro" id="IPR036865">
    <property type="entry name" value="CRAL-TRIO_dom_sf"/>
</dbReference>